<evidence type="ECO:0000256" key="2">
    <source>
        <dbReference type="ARBA" id="ARBA00022730"/>
    </source>
</evidence>
<evidence type="ECO:0000256" key="1">
    <source>
        <dbReference type="ARBA" id="ARBA00010605"/>
    </source>
</evidence>
<dbReference type="Pfam" id="PF01281">
    <property type="entry name" value="Ribosomal_L9_N"/>
    <property type="match status" value="1"/>
</dbReference>
<dbReference type="PROSITE" id="PS00651">
    <property type="entry name" value="RIBOSOMAL_L9"/>
    <property type="match status" value="1"/>
</dbReference>
<dbReference type="SUPFAM" id="SSF55658">
    <property type="entry name" value="L9 N-domain-like"/>
    <property type="match status" value="1"/>
</dbReference>
<dbReference type="RefSeq" id="WP_285577945.1">
    <property type="nucleotide sequence ID" value="NZ_BSDE01000010.1"/>
</dbReference>
<reference evidence="9 10" key="1">
    <citation type="journal article" date="2023" name="Antonie Van Leeuwenhoek">
        <title>Mesoterricola silvestris gen. nov., sp. nov., Mesoterricola sediminis sp. nov., Geothrix oryzae sp. nov., Geothrix edaphica sp. nov., Geothrix rubra sp. nov., and Geothrix limicola sp. nov., six novel members of Acidobacteriota isolated from soils.</title>
        <authorList>
            <person name="Itoh H."/>
            <person name="Sugisawa Y."/>
            <person name="Mise K."/>
            <person name="Xu Z."/>
            <person name="Kuniyasu M."/>
            <person name="Ushijima N."/>
            <person name="Kawano K."/>
            <person name="Kobayashi E."/>
            <person name="Shiratori Y."/>
            <person name="Masuda Y."/>
            <person name="Senoo K."/>
        </authorList>
    </citation>
    <scope>NUCLEOTIDE SEQUENCE [LARGE SCALE GENOMIC DNA]</scope>
    <source>
        <strain evidence="9 10">Red804</strain>
    </source>
</reference>
<dbReference type="PANTHER" id="PTHR21368">
    <property type="entry name" value="50S RIBOSOMAL PROTEIN L9"/>
    <property type="match status" value="1"/>
</dbReference>
<organism evidence="9 10">
    <name type="scientific">Geothrix limicola</name>
    <dbReference type="NCBI Taxonomy" id="2927978"/>
    <lineage>
        <taxon>Bacteria</taxon>
        <taxon>Pseudomonadati</taxon>
        <taxon>Acidobacteriota</taxon>
        <taxon>Holophagae</taxon>
        <taxon>Holophagales</taxon>
        <taxon>Holophagaceae</taxon>
        <taxon>Geothrix</taxon>
    </lineage>
</organism>
<dbReference type="InterPro" id="IPR000244">
    <property type="entry name" value="Ribosomal_bL9"/>
</dbReference>
<keyword evidence="3 7" id="KW-0694">RNA-binding</keyword>
<dbReference type="InterPro" id="IPR036791">
    <property type="entry name" value="Ribosomal_bL9_C_sf"/>
</dbReference>
<dbReference type="InterPro" id="IPR020070">
    <property type="entry name" value="Ribosomal_bL9_N"/>
</dbReference>
<keyword evidence="2 7" id="KW-0699">rRNA-binding</keyword>
<keyword evidence="10" id="KW-1185">Reference proteome</keyword>
<dbReference type="InterPro" id="IPR009027">
    <property type="entry name" value="Ribosomal_bL9/RNase_H1_N"/>
</dbReference>
<dbReference type="NCBIfam" id="TIGR00158">
    <property type="entry name" value="L9"/>
    <property type="match status" value="1"/>
</dbReference>
<gene>
    <name evidence="7 9" type="primary">rplI</name>
    <name evidence="9" type="ORF">GETHLI_35180</name>
</gene>
<dbReference type="EMBL" id="BSDE01000010">
    <property type="protein sequence ID" value="GLH75015.1"/>
    <property type="molecule type" value="Genomic_DNA"/>
</dbReference>
<evidence type="ECO:0000313" key="9">
    <source>
        <dbReference type="EMBL" id="GLH75015.1"/>
    </source>
</evidence>
<evidence type="ECO:0000256" key="7">
    <source>
        <dbReference type="HAMAP-Rule" id="MF_00503"/>
    </source>
</evidence>
<comment type="caution">
    <text evidence="9">The sequence shown here is derived from an EMBL/GenBank/DDBJ whole genome shotgun (WGS) entry which is preliminary data.</text>
</comment>
<sequence>MEILLIENVQHLGVRGDVVNVKDGYARNFLLPRKMALPVTAGNKRQIELEKVRAEKLRAKELADAKSLAEKLEAISLAVSKKAGESGHLFGSVTNADVAELFKGKGFTLDRRDITVPHIKDAGTYVVDVRLYSGVHAKVNLEVSATAAAE</sequence>
<proteinExistence type="inferred from homology"/>
<evidence type="ECO:0000256" key="5">
    <source>
        <dbReference type="ARBA" id="ARBA00023274"/>
    </source>
</evidence>
<dbReference type="SUPFAM" id="SSF55653">
    <property type="entry name" value="Ribosomal protein L9 C-domain"/>
    <property type="match status" value="1"/>
</dbReference>
<comment type="function">
    <text evidence="7">Binds to the 23S rRNA.</text>
</comment>
<dbReference type="InterPro" id="IPR020069">
    <property type="entry name" value="Ribosomal_bL9_C"/>
</dbReference>
<keyword evidence="4 7" id="KW-0689">Ribosomal protein</keyword>
<dbReference type="InterPro" id="IPR036935">
    <property type="entry name" value="Ribosomal_bL9_N_sf"/>
</dbReference>
<comment type="similarity">
    <text evidence="1 7">Belongs to the bacterial ribosomal protein bL9 family.</text>
</comment>
<protein>
    <recommendedName>
        <fullName evidence="6 7">Large ribosomal subunit protein bL9</fullName>
    </recommendedName>
</protein>
<dbReference type="InterPro" id="IPR020594">
    <property type="entry name" value="Ribosomal_bL9_bac/chp"/>
</dbReference>
<dbReference type="Proteomes" id="UP001165069">
    <property type="component" value="Unassembled WGS sequence"/>
</dbReference>
<dbReference type="Gene3D" id="3.10.430.100">
    <property type="entry name" value="Ribosomal protein L9, C-terminal domain"/>
    <property type="match status" value="1"/>
</dbReference>
<evidence type="ECO:0000256" key="3">
    <source>
        <dbReference type="ARBA" id="ARBA00022884"/>
    </source>
</evidence>
<name>A0ABQ5QL87_9BACT</name>
<evidence type="ECO:0000313" key="10">
    <source>
        <dbReference type="Proteomes" id="UP001165069"/>
    </source>
</evidence>
<dbReference type="Pfam" id="PF03948">
    <property type="entry name" value="Ribosomal_L9_C"/>
    <property type="match status" value="1"/>
</dbReference>
<dbReference type="GO" id="GO:0005840">
    <property type="term" value="C:ribosome"/>
    <property type="evidence" value="ECO:0007669"/>
    <property type="project" value="UniProtKB-KW"/>
</dbReference>
<feature type="domain" description="Ribosomal protein L9" evidence="8">
    <location>
        <begin position="13"/>
        <end position="40"/>
    </location>
</feature>
<keyword evidence="5 7" id="KW-0687">Ribonucleoprotein</keyword>
<evidence type="ECO:0000259" key="8">
    <source>
        <dbReference type="PROSITE" id="PS00651"/>
    </source>
</evidence>
<evidence type="ECO:0000256" key="6">
    <source>
        <dbReference type="ARBA" id="ARBA00035292"/>
    </source>
</evidence>
<dbReference type="HAMAP" id="MF_00503">
    <property type="entry name" value="Ribosomal_bL9"/>
    <property type="match status" value="1"/>
</dbReference>
<dbReference type="Gene3D" id="3.40.5.10">
    <property type="entry name" value="Ribosomal protein L9, N-terminal domain"/>
    <property type="match status" value="1"/>
</dbReference>
<evidence type="ECO:0000256" key="4">
    <source>
        <dbReference type="ARBA" id="ARBA00022980"/>
    </source>
</evidence>
<accession>A0ABQ5QL87</accession>